<accession>A0ACC1QTL8</accession>
<name>A0ACC1QTL8_9HYPO</name>
<proteinExistence type="predicted"/>
<gene>
    <name evidence="1" type="ORF">NLG97_g5025</name>
</gene>
<reference evidence="1" key="1">
    <citation type="submission" date="2022-07" db="EMBL/GenBank/DDBJ databases">
        <title>Genome Sequence of Lecanicillium saksenae.</title>
        <authorList>
            <person name="Buettner E."/>
        </authorList>
    </citation>
    <scope>NUCLEOTIDE SEQUENCE</scope>
    <source>
        <strain evidence="1">VT-O1</strain>
    </source>
</reference>
<keyword evidence="2" id="KW-1185">Reference proteome</keyword>
<comment type="caution">
    <text evidence="1">The sequence shown here is derived from an EMBL/GenBank/DDBJ whole genome shotgun (WGS) entry which is preliminary data.</text>
</comment>
<sequence>MNAPAMDEQPMTAFPLFSQFPVDIRRRIWLATLGPMTLTFAKGLPPREDEELPEDPPEDMSWCTPEEVAYYTTPPLFSNFRRYYGYVELSKGSSRLHFVVKASAAYRACKESREFLKFVFAEPVKPGGGLPSWFRFDIDTIRFTDELLFIVARHPWFTQTQHLHVVIGYEIDIYTGFYTEEYMEGKNHSWIEKNLQSLKDITFEMAFARHGDFDHAVRDVCADWFRVFQEWYNWSEIEKPARYYARVIILENGVTEREWLTPTNYLCVEKMFHQKHFQECFPGPNWKDHIVDQRTKSIVEATDEELENPTEFFAKHRPFWD</sequence>
<evidence type="ECO:0000313" key="2">
    <source>
        <dbReference type="Proteomes" id="UP001148737"/>
    </source>
</evidence>
<evidence type="ECO:0000313" key="1">
    <source>
        <dbReference type="EMBL" id="KAJ3492979.1"/>
    </source>
</evidence>
<organism evidence="1 2">
    <name type="scientific">Lecanicillium saksenae</name>
    <dbReference type="NCBI Taxonomy" id="468837"/>
    <lineage>
        <taxon>Eukaryota</taxon>
        <taxon>Fungi</taxon>
        <taxon>Dikarya</taxon>
        <taxon>Ascomycota</taxon>
        <taxon>Pezizomycotina</taxon>
        <taxon>Sordariomycetes</taxon>
        <taxon>Hypocreomycetidae</taxon>
        <taxon>Hypocreales</taxon>
        <taxon>Cordycipitaceae</taxon>
        <taxon>Lecanicillium</taxon>
    </lineage>
</organism>
<protein>
    <submittedName>
        <fullName evidence="1">Uncharacterized protein</fullName>
    </submittedName>
</protein>
<dbReference type="EMBL" id="JANAKD010000537">
    <property type="protein sequence ID" value="KAJ3492979.1"/>
    <property type="molecule type" value="Genomic_DNA"/>
</dbReference>
<dbReference type="Proteomes" id="UP001148737">
    <property type="component" value="Unassembled WGS sequence"/>
</dbReference>